<evidence type="ECO:0000313" key="1">
    <source>
        <dbReference type="EMBL" id="KAK0043376.1"/>
    </source>
</evidence>
<evidence type="ECO:0000313" key="2">
    <source>
        <dbReference type="Proteomes" id="UP001233172"/>
    </source>
</evidence>
<name>A0AAD8AVW0_BIOPF</name>
<dbReference type="Proteomes" id="UP001233172">
    <property type="component" value="Unassembled WGS sequence"/>
</dbReference>
<gene>
    <name evidence="1" type="ORF">Bpfe_027195</name>
</gene>
<sequence>IMPRLSVAGDPLMTFGLESSPNRVVRDDRLLKRSRNRRQSGFCRNQNCHAGWGRG</sequence>
<protein>
    <submittedName>
        <fullName evidence="1">Uncharacterized protein</fullName>
    </submittedName>
</protein>
<proteinExistence type="predicted"/>
<comment type="caution">
    <text evidence="1">The sequence shown here is derived from an EMBL/GenBank/DDBJ whole genome shotgun (WGS) entry which is preliminary data.</text>
</comment>
<keyword evidence="2" id="KW-1185">Reference proteome</keyword>
<reference evidence="1" key="2">
    <citation type="submission" date="2023-04" db="EMBL/GenBank/DDBJ databases">
        <authorList>
            <person name="Bu L."/>
            <person name="Lu L."/>
            <person name="Laidemitt M.R."/>
            <person name="Zhang S.M."/>
            <person name="Mutuku M."/>
            <person name="Mkoji G."/>
            <person name="Steinauer M."/>
            <person name="Loker E.S."/>
        </authorList>
    </citation>
    <scope>NUCLEOTIDE SEQUENCE</scope>
    <source>
        <strain evidence="1">KasaAsao</strain>
        <tissue evidence="1">Whole Snail</tissue>
    </source>
</reference>
<dbReference type="AlphaFoldDB" id="A0AAD8AVW0"/>
<reference evidence="1" key="1">
    <citation type="journal article" date="2023" name="PLoS Negl. Trop. Dis.">
        <title>A genome sequence for Biomphalaria pfeifferi, the major vector snail for the human-infecting parasite Schistosoma mansoni.</title>
        <authorList>
            <person name="Bu L."/>
            <person name="Lu L."/>
            <person name="Laidemitt M.R."/>
            <person name="Zhang S.M."/>
            <person name="Mutuku M."/>
            <person name="Mkoji G."/>
            <person name="Steinauer M."/>
            <person name="Loker E.S."/>
        </authorList>
    </citation>
    <scope>NUCLEOTIDE SEQUENCE</scope>
    <source>
        <strain evidence="1">KasaAsao</strain>
    </source>
</reference>
<accession>A0AAD8AVW0</accession>
<dbReference type="EMBL" id="JASAOG010000218">
    <property type="protein sequence ID" value="KAK0043376.1"/>
    <property type="molecule type" value="Genomic_DNA"/>
</dbReference>
<organism evidence="1 2">
    <name type="scientific">Biomphalaria pfeifferi</name>
    <name type="common">Bloodfluke planorb</name>
    <name type="synonym">Freshwater snail</name>
    <dbReference type="NCBI Taxonomy" id="112525"/>
    <lineage>
        <taxon>Eukaryota</taxon>
        <taxon>Metazoa</taxon>
        <taxon>Spiralia</taxon>
        <taxon>Lophotrochozoa</taxon>
        <taxon>Mollusca</taxon>
        <taxon>Gastropoda</taxon>
        <taxon>Heterobranchia</taxon>
        <taxon>Euthyneura</taxon>
        <taxon>Panpulmonata</taxon>
        <taxon>Hygrophila</taxon>
        <taxon>Lymnaeoidea</taxon>
        <taxon>Planorbidae</taxon>
        <taxon>Biomphalaria</taxon>
    </lineage>
</organism>
<feature type="non-terminal residue" evidence="1">
    <location>
        <position position="1"/>
    </location>
</feature>